<organism evidence="1 2">
    <name type="scientific">Phytophthora infestans</name>
    <name type="common">Potato late blight agent</name>
    <name type="synonym">Botrytis infestans</name>
    <dbReference type="NCBI Taxonomy" id="4787"/>
    <lineage>
        <taxon>Eukaryota</taxon>
        <taxon>Sar</taxon>
        <taxon>Stramenopiles</taxon>
        <taxon>Oomycota</taxon>
        <taxon>Peronosporomycetes</taxon>
        <taxon>Peronosporales</taxon>
        <taxon>Peronosporaceae</taxon>
        <taxon>Phytophthora</taxon>
    </lineage>
</organism>
<comment type="caution">
    <text evidence="1">The sequence shown here is derived from an EMBL/GenBank/DDBJ whole genome shotgun (WGS) entry which is preliminary data.</text>
</comment>
<protein>
    <submittedName>
        <fullName evidence="1">Uncharacterized protein</fullName>
    </submittedName>
</protein>
<evidence type="ECO:0000313" key="2">
    <source>
        <dbReference type="Proteomes" id="UP000602510"/>
    </source>
</evidence>
<dbReference type="EMBL" id="WSZM01001122">
    <property type="protein sequence ID" value="KAF4028210.1"/>
    <property type="molecule type" value="Genomic_DNA"/>
</dbReference>
<keyword evidence="2" id="KW-1185">Reference proteome</keyword>
<accession>A0A833SHK2</accession>
<name>A0A833SHK2_PHYIN</name>
<sequence>MVEGGAELPEMISSVFLWLSFNAVEFETPPEITKDGYEYCNILQREAHAQPTGERTLLRRK</sequence>
<dbReference type="AlphaFoldDB" id="A0A833SHK2"/>
<dbReference type="Proteomes" id="UP000602510">
    <property type="component" value="Unassembled WGS sequence"/>
</dbReference>
<evidence type="ECO:0000313" key="1">
    <source>
        <dbReference type="EMBL" id="KAF4028210.1"/>
    </source>
</evidence>
<reference evidence="1" key="1">
    <citation type="submission" date="2020-04" db="EMBL/GenBank/DDBJ databases">
        <title>Hybrid Assembly of Korean Phytophthora infestans isolates.</title>
        <authorList>
            <person name="Prokchorchik M."/>
            <person name="Lee Y."/>
            <person name="Seo J."/>
            <person name="Cho J.-H."/>
            <person name="Park Y.-E."/>
            <person name="Jang D.-C."/>
            <person name="Im J.-S."/>
            <person name="Choi J.-G."/>
            <person name="Park H.-J."/>
            <person name="Lee G.-B."/>
            <person name="Lee Y.-G."/>
            <person name="Hong S.-Y."/>
            <person name="Cho K."/>
            <person name="Sohn K.H."/>
        </authorList>
    </citation>
    <scope>NUCLEOTIDE SEQUENCE</scope>
    <source>
        <strain evidence="1">KR_1_A1</strain>
    </source>
</reference>
<gene>
    <name evidence="1" type="ORF">GN244_ATG20127</name>
</gene>
<proteinExistence type="predicted"/>